<organism evidence="1 2">
    <name type="scientific">Dreissena polymorpha</name>
    <name type="common">Zebra mussel</name>
    <name type="synonym">Mytilus polymorpha</name>
    <dbReference type="NCBI Taxonomy" id="45954"/>
    <lineage>
        <taxon>Eukaryota</taxon>
        <taxon>Metazoa</taxon>
        <taxon>Spiralia</taxon>
        <taxon>Lophotrochozoa</taxon>
        <taxon>Mollusca</taxon>
        <taxon>Bivalvia</taxon>
        <taxon>Autobranchia</taxon>
        <taxon>Heteroconchia</taxon>
        <taxon>Euheterodonta</taxon>
        <taxon>Imparidentia</taxon>
        <taxon>Neoheterodontei</taxon>
        <taxon>Myida</taxon>
        <taxon>Dreissenoidea</taxon>
        <taxon>Dreissenidae</taxon>
        <taxon>Dreissena</taxon>
    </lineage>
</organism>
<evidence type="ECO:0000313" key="1">
    <source>
        <dbReference type="EMBL" id="KAH3721637.1"/>
    </source>
</evidence>
<accession>A0A9D4HK81</accession>
<sequence length="70" mass="8251">MTTGKCREMVSGWCSMAGRQSGYREDPQGLFRYKSRYSRVALRSLRTRRQSDLYLRIPDRGLHRTSRPPD</sequence>
<gene>
    <name evidence="1" type="ORF">DPMN_064576</name>
</gene>
<protein>
    <submittedName>
        <fullName evidence="1">Uncharacterized protein</fullName>
    </submittedName>
</protein>
<evidence type="ECO:0000313" key="2">
    <source>
        <dbReference type="Proteomes" id="UP000828390"/>
    </source>
</evidence>
<keyword evidence="2" id="KW-1185">Reference proteome</keyword>
<reference evidence="1" key="1">
    <citation type="journal article" date="2019" name="bioRxiv">
        <title>The Genome of the Zebra Mussel, Dreissena polymorpha: A Resource for Invasive Species Research.</title>
        <authorList>
            <person name="McCartney M.A."/>
            <person name="Auch B."/>
            <person name="Kono T."/>
            <person name="Mallez S."/>
            <person name="Zhang Y."/>
            <person name="Obille A."/>
            <person name="Becker A."/>
            <person name="Abrahante J.E."/>
            <person name="Garbe J."/>
            <person name="Badalamenti J.P."/>
            <person name="Herman A."/>
            <person name="Mangelson H."/>
            <person name="Liachko I."/>
            <person name="Sullivan S."/>
            <person name="Sone E.D."/>
            <person name="Koren S."/>
            <person name="Silverstein K.A.T."/>
            <person name="Beckman K.B."/>
            <person name="Gohl D.M."/>
        </authorList>
    </citation>
    <scope>NUCLEOTIDE SEQUENCE</scope>
    <source>
        <strain evidence="1">Duluth1</strain>
        <tissue evidence="1">Whole animal</tissue>
    </source>
</reference>
<dbReference type="EMBL" id="JAIWYP010000013">
    <property type="protein sequence ID" value="KAH3721637.1"/>
    <property type="molecule type" value="Genomic_DNA"/>
</dbReference>
<dbReference type="Proteomes" id="UP000828390">
    <property type="component" value="Unassembled WGS sequence"/>
</dbReference>
<comment type="caution">
    <text evidence="1">The sequence shown here is derived from an EMBL/GenBank/DDBJ whole genome shotgun (WGS) entry which is preliminary data.</text>
</comment>
<proteinExistence type="predicted"/>
<dbReference type="AlphaFoldDB" id="A0A9D4HK81"/>
<reference evidence="1" key="2">
    <citation type="submission" date="2020-11" db="EMBL/GenBank/DDBJ databases">
        <authorList>
            <person name="McCartney M.A."/>
            <person name="Auch B."/>
            <person name="Kono T."/>
            <person name="Mallez S."/>
            <person name="Becker A."/>
            <person name="Gohl D.M."/>
            <person name="Silverstein K.A.T."/>
            <person name="Koren S."/>
            <person name="Bechman K.B."/>
            <person name="Herman A."/>
            <person name="Abrahante J.E."/>
            <person name="Garbe J."/>
        </authorList>
    </citation>
    <scope>NUCLEOTIDE SEQUENCE</scope>
    <source>
        <strain evidence="1">Duluth1</strain>
        <tissue evidence="1">Whole animal</tissue>
    </source>
</reference>
<name>A0A9D4HK81_DREPO</name>